<dbReference type="EMBL" id="ABIY02000071">
    <property type="protein sequence ID" value="EDV01806.1"/>
    <property type="molecule type" value="Genomic_DNA"/>
</dbReference>
<evidence type="ECO:0000313" key="2">
    <source>
        <dbReference type="EMBL" id="EDV01806.1"/>
    </source>
</evidence>
<dbReference type="AlphaFoldDB" id="B3JH62"/>
<evidence type="ECO:0000313" key="3">
    <source>
        <dbReference type="Proteomes" id="UP000003146"/>
    </source>
</evidence>
<accession>B3JH62</accession>
<feature type="region of interest" description="Disordered" evidence="1">
    <location>
        <begin position="897"/>
        <end position="918"/>
    </location>
</feature>
<name>B3JH62_9BACT</name>
<organism evidence="2 3">
    <name type="scientific">Phocaeicola coprocola DSM 17136</name>
    <dbReference type="NCBI Taxonomy" id="470145"/>
    <lineage>
        <taxon>Bacteria</taxon>
        <taxon>Pseudomonadati</taxon>
        <taxon>Bacteroidota</taxon>
        <taxon>Bacteroidia</taxon>
        <taxon>Bacteroidales</taxon>
        <taxon>Bacteroidaceae</taxon>
        <taxon>Phocaeicola</taxon>
    </lineage>
</organism>
<dbReference type="eggNOG" id="ENOG502Z9ZY">
    <property type="taxonomic scope" value="Bacteria"/>
</dbReference>
<gene>
    <name evidence="2" type="ORF">BACCOP_01218</name>
</gene>
<dbReference type="HOGENOM" id="CLU_307906_0_0_10"/>
<sequence length="1056" mass="118426">MYMDKNMIQRWIHTGMVLVAIAVLLVSCRQDEWLDPSPAAREGYVALRFSADIPAMEKVTTRAVDPDGGGVQDMTLFCFDSYGLFITTVDANVNEETVNTGTFQAEVPENTRTVHFVANQVMTDFEQDQFRNKSESEVMALLEGSSGRMICWARFACDNSTDELKKQDIAQQMSTAGNNIKMLRNHAKVSVNNPKDNGYFTVNGFAVYNTNAFGTVAPFHPEKGFDFTEADWQADDFVTIPANDAKLSDVTDVTTNMGQYIFESENSADDPVSIILYGRNEGDTEDRYYRVMLVNEEGDQIPIRRNHDYQLNITGRLSFGQATFTEALEAAATNNVWISISDRVNEVEDSEYILAVAQTDHVLGSELAGHTYTLSYTVKGKDEKEITAADRADVTWIDNLVAQQKIRNDFEIGDDGVGRGTIFINLLSMGANEKLEGTLLVKHGRLQRKIKVIMVKEQSFVPSWVGTQIYGGMNPTDPTKDRSHVTVMFTVPETCPKELFPMKVYISVGGLDIRPESGMALTLVRDGEKDWYSSGDINPEPDYKYLYIAEQPGVQRVYFENILSQNEDYQGRLYIEADHFETMERVFTYSDDRNSITVTGLSAYNADGGGIEGYPEDELILYRLVPQKKHANVQFDLQLITKVGDGVEGDLLGTPFNAGGKDEFLLYSQYLDYYEDGEEGKAGVTEFDCNFYPEESDLWWRENNPNGGRMLMFKPRPKIINRPAPNVGKYSIYMKSNRPKSAEVVRIASNVPGRDAVLSEDDNGVNNEYGGNSYRSVTFELANYNPFRFGARLKYDNGSEQGKEPDRATNPNADVPELLTPLEWTYEPGKPVNIAIDITSFAGSDGKSVDPFGEEFEIYIDAPMLALGSNPGLDGKLYEASPGRFVYKVDADRDKERNSFPGSNVVNKDNTPDANVNQTGERKTLHFTTKSIVSAGDIVISSNEEKVVFYSKTFRVTNKSMGGNIYYEDESGSRQPIPSSAFVAFERVSNSSRIGAVTVTADGRYELRLRKEYTFDWYTNPVQFHYKLGGKVYHRTYESLSDLFDNQGDVVLTLEN</sequence>
<feature type="compositionally biased region" description="Basic and acidic residues" evidence="1">
    <location>
        <begin position="795"/>
        <end position="807"/>
    </location>
</feature>
<feature type="compositionally biased region" description="Polar residues" evidence="1">
    <location>
        <begin position="900"/>
        <end position="918"/>
    </location>
</feature>
<comment type="caution">
    <text evidence="2">The sequence shown here is derived from an EMBL/GenBank/DDBJ whole genome shotgun (WGS) entry which is preliminary data.</text>
</comment>
<dbReference type="STRING" id="470145.BACCOP_01218"/>
<evidence type="ECO:0000256" key="1">
    <source>
        <dbReference type="SAM" id="MobiDB-lite"/>
    </source>
</evidence>
<protein>
    <recommendedName>
        <fullName evidence="4">DUF4906 domain-containing protein</fullName>
    </recommendedName>
</protein>
<reference evidence="2 3" key="1">
    <citation type="submission" date="2008-04" db="EMBL/GenBank/DDBJ databases">
        <title>Draft genome sequence of Bacteroides coprocola (DSM 17136).</title>
        <authorList>
            <person name="Sudarsanam P."/>
            <person name="Ley R."/>
            <person name="Guruge J."/>
            <person name="Turnbaugh P.J."/>
            <person name="Mahowald M."/>
            <person name="Liep D."/>
            <person name="Gordon J."/>
        </authorList>
    </citation>
    <scope>NUCLEOTIDE SEQUENCE [LARGE SCALE GENOMIC DNA]</scope>
    <source>
        <strain evidence="2 3">DSM 17136</strain>
    </source>
</reference>
<dbReference type="PROSITE" id="PS51257">
    <property type="entry name" value="PROKAR_LIPOPROTEIN"/>
    <property type="match status" value="1"/>
</dbReference>
<proteinExistence type="predicted"/>
<evidence type="ECO:0008006" key="4">
    <source>
        <dbReference type="Google" id="ProtNLM"/>
    </source>
</evidence>
<dbReference type="Proteomes" id="UP000003146">
    <property type="component" value="Unassembled WGS sequence"/>
</dbReference>
<reference evidence="2 3" key="2">
    <citation type="submission" date="2008-04" db="EMBL/GenBank/DDBJ databases">
        <authorList>
            <person name="Fulton L."/>
            <person name="Clifton S."/>
            <person name="Fulton B."/>
            <person name="Xu J."/>
            <person name="Minx P."/>
            <person name="Pepin K.H."/>
            <person name="Johnson M."/>
            <person name="Thiruvilangam P."/>
            <person name="Bhonagiri V."/>
            <person name="Nash W.E."/>
            <person name="Mardis E.R."/>
            <person name="Wilson R.K."/>
        </authorList>
    </citation>
    <scope>NUCLEOTIDE SEQUENCE [LARGE SCALE GENOMIC DNA]</scope>
    <source>
        <strain evidence="2 3">DSM 17136</strain>
    </source>
</reference>
<feature type="region of interest" description="Disordered" evidence="1">
    <location>
        <begin position="795"/>
        <end position="814"/>
    </location>
</feature>